<reference evidence="1" key="2">
    <citation type="submission" date="2023-05" db="EMBL/GenBank/DDBJ databases">
        <authorList>
            <consortium name="Lawrence Berkeley National Laboratory"/>
            <person name="Steindorff A."/>
            <person name="Hensen N."/>
            <person name="Bonometti L."/>
            <person name="Westerberg I."/>
            <person name="Brannstrom I.O."/>
            <person name="Guillou S."/>
            <person name="Cros-Aarteil S."/>
            <person name="Calhoun S."/>
            <person name="Haridas S."/>
            <person name="Kuo A."/>
            <person name="Mondo S."/>
            <person name="Pangilinan J."/>
            <person name="Riley R."/>
            <person name="Labutti K."/>
            <person name="Andreopoulos B."/>
            <person name="Lipzen A."/>
            <person name="Chen C."/>
            <person name="Yanf M."/>
            <person name="Daum C."/>
            <person name="Ng V."/>
            <person name="Clum A."/>
            <person name="Ohm R."/>
            <person name="Martin F."/>
            <person name="Silar P."/>
            <person name="Natvig D."/>
            <person name="Lalanne C."/>
            <person name="Gautier V."/>
            <person name="Ament-Velasquez S.L."/>
            <person name="Kruys A."/>
            <person name="Hutchinson M.I."/>
            <person name="Powell A.J."/>
            <person name="Barry K."/>
            <person name="Miller A.N."/>
            <person name="Grigoriev I.V."/>
            <person name="Debuchy R."/>
            <person name="Gladieux P."/>
            <person name="Thoren M.H."/>
            <person name="Johannesson H."/>
        </authorList>
    </citation>
    <scope>NUCLEOTIDE SEQUENCE</scope>
    <source>
        <strain evidence="1">CBS 731.68</strain>
    </source>
</reference>
<gene>
    <name evidence="1" type="ORF">N657DRAFT_645775</name>
</gene>
<evidence type="ECO:0000313" key="2">
    <source>
        <dbReference type="Proteomes" id="UP001302602"/>
    </source>
</evidence>
<dbReference type="AlphaFoldDB" id="A0AAN6Z328"/>
<evidence type="ECO:0000313" key="1">
    <source>
        <dbReference type="EMBL" id="KAK4123053.1"/>
    </source>
</evidence>
<proteinExistence type="predicted"/>
<sequence>MNEQHRKSPASVPRSLVHFNLFLPAVSCTFASPIRALAAPTAPPVCIPTPCHIRAS</sequence>
<organism evidence="1 2">
    <name type="scientific">Parathielavia appendiculata</name>
    <dbReference type="NCBI Taxonomy" id="2587402"/>
    <lineage>
        <taxon>Eukaryota</taxon>
        <taxon>Fungi</taxon>
        <taxon>Dikarya</taxon>
        <taxon>Ascomycota</taxon>
        <taxon>Pezizomycotina</taxon>
        <taxon>Sordariomycetes</taxon>
        <taxon>Sordariomycetidae</taxon>
        <taxon>Sordariales</taxon>
        <taxon>Chaetomiaceae</taxon>
        <taxon>Parathielavia</taxon>
    </lineage>
</organism>
<dbReference type="EMBL" id="MU853229">
    <property type="protein sequence ID" value="KAK4123053.1"/>
    <property type="molecule type" value="Genomic_DNA"/>
</dbReference>
<dbReference type="Proteomes" id="UP001302602">
    <property type="component" value="Unassembled WGS sequence"/>
</dbReference>
<keyword evidence="2" id="KW-1185">Reference proteome</keyword>
<dbReference type="RefSeq" id="XP_062646824.1">
    <property type="nucleotide sequence ID" value="XM_062793008.1"/>
</dbReference>
<reference evidence="1" key="1">
    <citation type="journal article" date="2023" name="Mol. Phylogenet. Evol.">
        <title>Genome-scale phylogeny and comparative genomics of the fungal order Sordariales.</title>
        <authorList>
            <person name="Hensen N."/>
            <person name="Bonometti L."/>
            <person name="Westerberg I."/>
            <person name="Brannstrom I.O."/>
            <person name="Guillou S."/>
            <person name="Cros-Aarteil S."/>
            <person name="Calhoun S."/>
            <person name="Haridas S."/>
            <person name="Kuo A."/>
            <person name="Mondo S."/>
            <person name="Pangilinan J."/>
            <person name="Riley R."/>
            <person name="LaButti K."/>
            <person name="Andreopoulos B."/>
            <person name="Lipzen A."/>
            <person name="Chen C."/>
            <person name="Yan M."/>
            <person name="Daum C."/>
            <person name="Ng V."/>
            <person name="Clum A."/>
            <person name="Steindorff A."/>
            <person name="Ohm R.A."/>
            <person name="Martin F."/>
            <person name="Silar P."/>
            <person name="Natvig D.O."/>
            <person name="Lalanne C."/>
            <person name="Gautier V."/>
            <person name="Ament-Velasquez S.L."/>
            <person name="Kruys A."/>
            <person name="Hutchinson M.I."/>
            <person name="Powell A.J."/>
            <person name="Barry K."/>
            <person name="Miller A.N."/>
            <person name="Grigoriev I.V."/>
            <person name="Debuchy R."/>
            <person name="Gladieux P."/>
            <person name="Hiltunen Thoren M."/>
            <person name="Johannesson H."/>
        </authorList>
    </citation>
    <scope>NUCLEOTIDE SEQUENCE</scope>
    <source>
        <strain evidence="1">CBS 731.68</strain>
    </source>
</reference>
<comment type="caution">
    <text evidence="1">The sequence shown here is derived from an EMBL/GenBank/DDBJ whole genome shotgun (WGS) entry which is preliminary data.</text>
</comment>
<dbReference type="GeneID" id="87829777"/>
<protein>
    <submittedName>
        <fullName evidence="1">Uncharacterized protein</fullName>
    </submittedName>
</protein>
<name>A0AAN6Z328_9PEZI</name>
<accession>A0AAN6Z328</accession>